<proteinExistence type="predicted"/>
<dbReference type="InterPro" id="IPR052035">
    <property type="entry name" value="ZnF_BED_domain_contain"/>
</dbReference>
<dbReference type="PANTHER" id="PTHR46481">
    <property type="entry name" value="ZINC FINGER BED DOMAIN-CONTAINING PROTEIN 4"/>
    <property type="match status" value="1"/>
</dbReference>
<dbReference type="InterPro" id="IPR012337">
    <property type="entry name" value="RNaseH-like_sf"/>
</dbReference>
<gene>
    <name evidence="1" type="ORF">FKW44_020931</name>
</gene>
<dbReference type="Proteomes" id="UP000595437">
    <property type="component" value="Chromosome 15"/>
</dbReference>
<name>A0A7T8GQR5_CALRO</name>
<feature type="non-terminal residue" evidence="1">
    <location>
        <position position="1"/>
    </location>
</feature>
<evidence type="ECO:0000313" key="2">
    <source>
        <dbReference type="Proteomes" id="UP000595437"/>
    </source>
</evidence>
<dbReference type="PANTHER" id="PTHR46481:SF9">
    <property type="entry name" value="ZINC FINGER BED DOMAIN-CONTAINING PROTEIN 1-LIKE"/>
    <property type="match status" value="1"/>
</dbReference>
<dbReference type="EMBL" id="CP045904">
    <property type="protein sequence ID" value="QQP35972.1"/>
    <property type="molecule type" value="Genomic_DNA"/>
</dbReference>
<dbReference type="OrthoDB" id="1607513at2759"/>
<protein>
    <submittedName>
        <fullName evidence="1">Zinc finger BED domaincontaining protein 1like</fullName>
    </submittedName>
</protein>
<dbReference type="SUPFAM" id="SSF53098">
    <property type="entry name" value="Ribonuclease H-like"/>
    <property type="match status" value="1"/>
</dbReference>
<reference evidence="2" key="1">
    <citation type="submission" date="2021-01" db="EMBL/GenBank/DDBJ databases">
        <title>Caligus Genome Assembly.</title>
        <authorList>
            <person name="Gallardo-Escarate C."/>
        </authorList>
    </citation>
    <scope>NUCLEOTIDE SEQUENCE [LARGE SCALE GENOMIC DNA]</scope>
</reference>
<sequence length="240" mass="26413">PFEEDHTADNLAEGLESAVEKWGLNISKLAAITTDNASNIRLAISNLGWQWLNCFGHNLNVAITHGIAAKTGPTHRAIAVCHDIIGAFAHSHRRKRELRRRQVELGLPDHMLITPQLDEYAIGFQHNLASKKQFSPLFHRSVQLGGSILEQAPAIRLVLNEDRKTKVTLNWSDVDVLTAMSAAVKPVSEFTDMLSAEKYVTSSSVLPLLNLCQQVLGAKDSDVQLTKDIKAVILEKLGAI</sequence>
<keyword evidence="2" id="KW-1185">Reference proteome</keyword>
<organism evidence="1 2">
    <name type="scientific">Caligus rogercresseyi</name>
    <name type="common">Sea louse</name>
    <dbReference type="NCBI Taxonomy" id="217165"/>
    <lineage>
        <taxon>Eukaryota</taxon>
        <taxon>Metazoa</taxon>
        <taxon>Ecdysozoa</taxon>
        <taxon>Arthropoda</taxon>
        <taxon>Crustacea</taxon>
        <taxon>Multicrustacea</taxon>
        <taxon>Hexanauplia</taxon>
        <taxon>Copepoda</taxon>
        <taxon>Siphonostomatoida</taxon>
        <taxon>Caligidae</taxon>
        <taxon>Caligus</taxon>
    </lineage>
</organism>
<dbReference type="AlphaFoldDB" id="A0A7T8GQR5"/>
<evidence type="ECO:0000313" key="1">
    <source>
        <dbReference type="EMBL" id="QQP35972.1"/>
    </source>
</evidence>
<accession>A0A7T8GQR5</accession>